<evidence type="ECO:0000259" key="4">
    <source>
        <dbReference type="PROSITE" id="PS50048"/>
    </source>
</evidence>
<organism evidence="5 6">
    <name type="scientific">Lyophyllum shimeji</name>
    <name type="common">Hon-shimeji</name>
    <name type="synonym">Tricholoma shimeji</name>
    <dbReference type="NCBI Taxonomy" id="47721"/>
    <lineage>
        <taxon>Eukaryota</taxon>
        <taxon>Fungi</taxon>
        <taxon>Dikarya</taxon>
        <taxon>Basidiomycota</taxon>
        <taxon>Agaricomycotina</taxon>
        <taxon>Agaricomycetes</taxon>
        <taxon>Agaricomycetidae</taxon>
        <taxon>Agaricales</taxon>
        <taxon>Tricholomatineae</taxon>
        <taxon>Lyophyllaceae</taxon>
        <taxon>Lyophyllum</taxon>
    </lineage>
</organism>
<dbReference type="Pfam" id="PF00172">
    <property type="entry name" value="Zn_clus"/>
    <property type="match status" value="1"/>
</dbReference>
<protein>
    <submittedName>
        <fullName evidence="5">Fungal specific transcription factor</fullName>
    </submittedName>
</protein>
<dbReference type="GO" id="GO:0008270">
    <property type="term" value="F:zinc ion binding"/>
    <property type="evidence" value="ECO:0007669"/>
    <property type="project" value="InterPro"/>
</dbReference>
<keyword evidence="6" id="KW-1185">Reference proteome</keyword>
<dbReference type="InterPro" id="IPR036864">
    <property type="entry name" value="Zn2-C6_fun-type_DNA-bd_sf"/>
</dbReference>
<evidence type="ECO:0000256" key="1">
    <source>
        <dbReference type="ARBA" id="ARBA00004123"/>
    </source>
</evidence>
<dbReference type="GO" id="GO:0000981">
    <property type="term" value="F:DNA-binding transcription factor activity, RNA polymerase II-specific"/>
    <property type="evidence" value="ECO:0007669"/>
    <property type="project" value="InterPro"/>
</dbReference>
<evidence type="ECO:0000256" key="2">
    <source>
        <dbReference type="ARBA" id="ARBA00023242"/>
    </source>
</evidence>
<dbReference type="SMART" id="SM00066">
    <property type="entry name" value="GAL4"/>
    <property type="match status" value="1"/>
</dbReference>
<dbReference type="PANTHER" id="PTHR37534">
    <property type="entry name" value="TRANSCRIPTIONAL ACTIVATOR PROTEIN UGA3"/>
    <property type="match status" value="1"/>
</dbReference>
<dbReference type="PROSITE" id="PS00463">
    <property type="entry name" value="ZN2_CY6_FUNGAL_1"/>
    <property type="match status" value="1"/>
</dbReference>
<dbReference type="OrthoDB" id="5419315at2759"/>
<sequence>MAHRSQDPSPSGSPSPTATSSNVSPRSRSASLATMVPVPDDYDSPSSRSARGTPNRHPTDLPRIPAASKGGCWTCRLRRKKCDEQREGDSCRTCRRLTIECLGWGPKRPEWMRDKQAVEDYKANIKAQLTRAGLIRGQPRAPHAHQHPSSAVSTQIRPHPYHRASAPDITSASPLHFDHPDYGYRYVNTPQEQHTRPDQTLIPGMPGASNSSFHQITDPLYTDTTLDALDLHTTFYSYPQSVTPISSSSSVSADIGFDVSQLGTSQEPSTFDFDLRLPSPPAPVPFIAGQGNIEGEHVIYYFEHVRKIQLMFAGNTFTNATYSMILQDPRGAVTNAVCALASLHYTRMRIAQGLEPPDPNPEHSNAKYFHGEAYFQLETAKQLNGTYSDKEALAALHLVCYSQLSGGSTSWQPAFHVMCEWLAQTGLLADENPAITLHAMSPTGQLLVKATLWLDTFSSLTVMRPPKYLRLLKHLLGERGGYWPAVGDCDGLHSLRMDLLTGCPDEAMLALAETANLAHWKATEQRNGTLSSRELVRRGDDIEQRLRQHHSNAAGNLANVDQAPLHPTLVQAAGTEPRMAPFPSDEGRHLVAKIFCEAAVLSLHTVLSNPNPGVQEIGESVETIIRLLDEVRPSEIDRTMVYPICLAGSMSDDSSRREFCKGRLQHLDGSIGNLMQTRLVMEAIWQKRDVNCGVVDFRETIRERGLNLLLI</sequence>
<evidence type="ECO:0000313" key="6">
    <source>
        <dbReference type="Proteomes" id="UP001063166"/>
    </source>
</evidence>
<dbReference type="GO" id="GO:0005634">
    <property type="term" value="C:nucleus"/>
    <property type="evidence" value="ECO:0007669"/>
    <property type="project" value="UniProtKB-SubCell"/>
</dbReference>
<feature type="region of interest" description="Disordered" evidence="3">
    <location>
        <begin position="1"/>
        <end position="64"/>
    </location>
</feature>
<dbReference type="PROSITE" id="PS50048">
    <property type="entry name" value="ZN2_CY6_FUNGAL_2"/>
    <property type="match status" value="1"/>
</dbReference>
<evidence type="ECO:0000256" key="3">
    <source>
        <dbReference type="SAM" id="MobiDB-lite"/>
    </source>
</evidence>
<gene>
    <name evidence="5" type="ORF">LshimejAT787_0802110</name>
</gene>
<comment type="caution">
    <text evidence="5">The sequence shown here is derived from an EMBL/GenBank/DDBJ whole genome shotgun (WGS) entry which is preliminary data.</text>
</comment>
<proteinExistence type="predicted"/>
<dbReference type="CDD" id="cd00067">
    <property type="entry name" value="GAL4"/>
    <property type="match status" value="1"/>
</dbReference>
<name>A0A9P3PQU8_LYOSH</name>
<dbReference type="Pfam" id="PF11951">
    <property type="entry name" value="Fungal_trans_2"/>
    <property type="match status" value="1"/>
</dbReference>
<feature type="domain" description="Zn(2)-C6 fungal-type" evidence="4">
    <location>
        <begin position="71"/>
        <end position="101"/>
    </location>
</feature>
<comment type="subcellular location">
    <subcellularLocation>
        <location evidence="1">Nucleus</location>
    </subcellularLocation>
</comment>
<reference evidence="5" key="1">
    <citation type="submission" date="2022-07" db="EMBL/GenBank/DDBJ databases">
        <title>The genome of Lyophyllum shimeji provides insight into the initial evolution of ectomycorrhizal fungal genome.</title>
        <authorList>
            <person name="Kobayashi Y."/>
            <person name="Shibata T."/>
            <person name="Hirakawa H."/>
            <person name="Shigenobu S."/>
            <person name="Nishiyama T."/>
            <person name="Yamada A."/>
            <person name="Hasebe M."/>
            <person name="Kawaguchi M."/>
        </authorList>
    </citation>
    <scope>NUCLEOTIDE SEQUENCE</scope>
    <source>
        <strain evidence="5">AT787</strain>
    </source>
</reference>
<accession>A0A9P3PQU8</accession>
<dbReference type="InterPro" id="IPR021858">
    <property type="entry name" value="Fun_TF"/>
</dbReference>
<feature type="compositionally biased region" description="Low complexity" evidence="3">
    <location>
        <begin position="8"/>
        <end position="31"/>
    </location>
</feature>
<dbReference type="AlphaFoldDB" id="A0A9P3PQU8"/>
<dbReference type="InterPro" id="IPR001138">
    <property type="entry name" value="Zn2Cys6_DnaBD"/>
</dbReference>
<dbReference type="SUPFAM" id="SSF57701">
    <property type="entry name" value="Zn2/Cys6 DNA-binding domain"/>
    <property type="match status" value="1"/>
</dbReference>
<dbReference type="Proteomes" id="UP001063166">
    <property type="component" value="Unassembled WGS sequence"/>
</dbReference>
<dbReference type="EMBL" id="BRPK01000008">
    <property type="protein sequence ID" value="GLB40340.1"/>
    <property type="molecule type" value="Genomic_DNA"/>
</dbReference>
<dbReference type="PANTHER" id="PTHR37534:SF20">
    <property type="entry name" value="PRO1A C6 ZINK-FINGER PROTEIN"/>
    <property type="match status" value="1"/>
</dbReference>
<evidence type="ECO:0000313" key="5">
    <source>
        <dbReference type="EMBL" id="GLB40340.1"/>
    </source>
</evidence>
<keyword evidence="2" id="KW-0539">Nucleus</keyword>